<sequence length="93" mass="10654">MNGNFNDEYYKESIYVGYRYFDRLNISPKYCFGYGIGYSTFSIENPQVEIDKENIIVKATVKNTGSKYSGREVVQVYVSAQQGKLTLLALQRA</sequence>
<dbReference type="EMBL" id="JAPFFF010000015">
    <property type="protein sequence ID" value="KAK8867234.1"/>
    <property type="molecule type" value="Genomic_DNA"/>
</dbReference>
<gene>
    <name evidence="5" type="ORF">M9Y10_010211</name>
</gene>
<evidence type="ECO:0000313" key="5">
    <source>
        <dbReference type="EMBL" id="KAK8867234.1"/>
    </source>
</evidence>
<comment type="catalytic activity">
    <reaction evidence="1">
        <text>Hydrolysis of terminal, non-reducing beta-D-glucosyl residues with release of beta-D-glucose.</text>
        <dbReference type="EC" id="3.2.1.21"/>
    </reaction>
</comment>
<dbReference type="Gene3D" id="2.60.40.10">
    <property type="entry name" value="Immunoglobulins"/>
    <property type="match status" value="1"/>
</dbReference>
<dbReference type="Proteomes" id="UP001470230">
    <property type="component" value="Unassembled WGS sequence"/>
</dbReference>
<evidence type="ECO:0000256" key="1">
    <source>
        <dbReference type="ARBA" id="ARBA00000448"/>
    </source>
</evidence>
<name>A0ABR2IRM2_9EUKA</name>
<dbReference type="InterPro" id="IPR036881">
    <property type="entry name" value="Glyco_hydro_3_C_sf"/>
</dbReference>
<organism evidence="5 6">
    <name type="scientific">Tritrichomonas musculus</name>
    <dbReference type="NCBI Taxonomy" id="1915356"/>
    <lineage>
        <taxon>Eukaryota</taxon>
        <taxon>Metamonada</taxon>
        <taxon>Parabasalia</taxon>
        <taxon>Tritrichomonadida</taxon>
        <taxon>Tritrichomonadidae</taxon>
        <taxon>Tritrichomonas</taxon>
    </lineage>
</organism>
<evidence type="ECO:0000313" key="6">
    <source>
        <dbReference type="Proteomes" id="UP001470230"/>
    </source>
</evidence>
<dbReference type="InterPro" id="IPR013783">
    <property type="entry name" value="Ig-like_fold"/>
</dbReference>
<evidence type="ECO:0000256" key="4">
    <source>
        <dbReference type="ARBA" id="ARBA00022801"/>
    </source>
</evidence>
<dbReference type="Gene3D" id="3.40.50.1700">
    <property type="entry name" value="Glycoside hydrolase family 3 C-terminal domain"/>
    <property type="match status" value="1"/>
</dbReference>
<keyword evidence="4" id="KW-0378">Hydrolase</keyword>
<keyword evidence="6" id="KW-1185">Reference proteome</keyword>
<accession>A0ABR2IRM2</accession>
<proteinExistence type="inferred from homology"/>
<evidence type="ECO:0000256" key="2">
    <source>
        <dbReference type="ARBA" id="ARBA00005336"/>
    </source>
</evidence>
<protein>
    <recommendedName>
        <fullName evidence="3">beta-glucosidase</fullName>
        <ecNumber evidence="3">3.2.1.21</ecNumber>
    </recommendedName>
</protein>
<dbReference type="PANTHER" id="PTHR42715:SF10">
    <property type="entry name" value="BETA-GLUCOSIDASE"/>
    <property type="match status" value="1"/>
</dbReference>
<reference evidence="5 6" key="1">
    <citation type="submission" date="2024-04" db="EMBL/GenBank/DDBJ databases">
        <title>Tritrichomonas musculus Genome.</title>
        <authorList>
            <person name="Alves-Ferreira E."/>
            <person name="Grigg M."/>
            <person name="Lorenzi H."/>
            <person name="Galac M."/>
        </authorList>
    </citation>
    <scope>NUCLEOTIDE SEQUENCE [LARGE SCALE GENOMIC DNA]</scope>
    <source>
        <strain evidence="5 6">EAF2021</strain>
    </source>
</reference>
<comment type="caution">
    <text evidence="5">The sequence shown here is derived from an EMBL/GenBank/DDBJ whole genome shotgun (WGS) entry which is preliminary data.</text>
</comment>
<dbReference type="EC" id="3.2.1.21" evidence="3"/>
<evidence type="ECO:0000256" key="3">
    <source>
        <dbReference type="ARBA" id="ARBA00012744"/>
    </source>
</evidence>
<comment type="similarity">
    <text evidence="2">Belongs to the glycosyl hydrolase 3 family.</text>
</comment>
<dbReference type="PANTHER" id="PTHR42715">
    <property type="entry name" value="BETA-GLUCOSIDASE"/>
    <property type="match status" value="1"/>
</dbReference>
<dbReference type="InterPro" id="IPR050288">
    <property type="entry name" value="Cellulose_deg_GH3"/>
</dbReference>